<accession>E4Z668</accession>
<reference evidence="1" key="1">
    <citation type="journal article" date="2010" name="Science">
        <title>Plasticity of animal genome architecture unmasked by rapid evolution of a pelagic tunicate.</title>
        <authorList>
            <person name="Denoeud F."/>
            <person name="Henriet S."/>
            <person name="Mungpakdee S."/>
            <person name="Aury J.M."/>
            <person name="Da Silva C."/>
            <person name="Brinkmann H."/>
            <person name="Mikhaleva J."/>
            <person name="Olsen L.C."/>
            <person name="Jubin C."/>
            <person name="Canestro C."/>
            <person name="Bouquet J.M."/>
            <person name="Danks G."/>
            <person name="Poulain J."/>
            <person name="Campsteijn C."/>
            <person name="Adamski M."/>
            <person name="Cross I."/>
            <person name="Yadetie F."/>
            <person name="Muffato M."/>
            <person name="Louis A."/>
            <person name="Butcher S."/>
            <person name="Tsagkogeorga G."/>
            <person name="Konrad A."/>
            <person name="Singh S."/>
            <person name="Jensen M.F."/>
            <person name="Cong E.H."/>
            <person name="Eikeseth-Otteraa H."/>
            <person name="Noel B."/>
            <person name="Anthouard V."/>
            <person name="Porcel B.M."/>
            <person name="Kachouri-Lafond R."/>
            <person name="Nishino A."/>
            <person name="Ugolini M."/>
            <person name="Chourrout P."/>
            <person name="Nishida H."/>
            <person name="Aasland R."/>
            <person name="Huzurbazar S."/>
            <person name="Westhof E."/>
            <person name="Delsuc F."/>
            <person name="Lehrach H."/>
            <person name="Reinhardt R."/>
            <person name="Weissenbach J."/>
            <person name="Roy S.W."/>
            <person name="Artiguenave F."/>
            <person name="Postlethwait J.H."/>
            <person name="Manak J.R."/>
            <person name="Thompson E.M."/>
            <person name="Jaillon O."/>
            <person name="Du Pasquier L."/>
            <person name="Boudinot P."/>
            <person name="Liberles D.A."/>
            <person name="Volff J.N."/>
            <person name="Philippe H."/>
            <person name="Lenhard B."/>
            <person name="Roest Crollius H."/>
            <person name="Wincker P."/>
            <person name="Chourrout D."/>
        </authorList>
    </citation>
    <scope>NUCLEOTIDE SEQUENCE [LARGE SCALE GENOMIC DNA]</scope>
</reference>
<proteinExistence type="predicted"/>
<protein>
    <submittedName>
        <fullName evidence="1">Uncharacterized protein</fullName>
    </submittedName>
</protein>
<name>E4Z668_OIKDI</name>
<dbReference type="EMBL" id="FN657939">
    <property type="protein sequence ID" value="CBY43196.1"/>
    <property type="molecule type" value="Genomic_DNA"/>
</dbReference>
<evidence type="ECO:0000313" key="1">
    <source>
        <dbReference type="EMBL" id="CBY43196.1"/>
    </source>
</evidence>
<dbReference type="Proteomes" id="UP000011014">
    <property type="component" value="Unassembled WGS sequence"/>
</dbReference>
<feature type="non-terminal residue" evidence="1">
    <location>
        <position position="1"/>
    </location>
</feature>
<organism evidence="1">
    <name type="scientific">Oikopleura dioica</name>
    <name type="common">Tunicate</name>
    <dbReference type="NCBI Taxonomy" id="34765"/>
    <lineage>
        <taxon>Eukaryota</taxon>
        <taxon>Metazoa</taxon>
        <taxon>Chordata</taxon>
        <taxon>Tunicata</taxon>
        <taxon>Appendicularia</taxon>
        <taxon>Copelata</taxon>
        <taxon>Oikopleuridae</taxon>
        <taxon>Oikopleura</taxon>
    </lineage>
</organism>
<gene>
    <name evidence="1" type="ORF">GSOID_T00027773001</name>
</gene>
<dbReference type="AlphaFoldDB" id="E4Z668"/>
<sequence length="148" mass="16456">SFSVVIEPQRGEATARGVFQFWRVSRYVDAPGARSAQRTIHKITCPGSRVRLASGPLAPRRLTSLTHTLCWPRVFSRLTASPRSLASQTRSPSQVADLLKLASSRASAEWSRGFIEPRRECLGDTLKARPYLAQIFGRESPKIAHKGR</sequence>